<dbReference type="Proteomes" id="UP001500843">
    <property type="component" value="Unassembled WGS sequence"/>
</dbReference>
<organism evidence="1 2">
    <name type="scientific">Promicromonospora umidemergens</name>
    <dbReference type="NCBI Taxonomy" id="629679"/>
    <lineage>
        <taxon>Bacteria</taxon>
        <taxon>Bacillati</taxon>
        <taxon>Actinomycetota</taxon>
        <taxon>Actinomycetes</taxon>
        <taxon>Micrococcales</taxon>
        <taxon>Promicromonosporaceae</taxon>
        <taxon>Promicromonospora</taxon>
    </lineage>
</organism>
<dbReference type="EMBL" id="BAABHM010000005">
    <property type="protein sequence ID" value="GAA4691098.1"/>
    <property type="molecule type" value="Genomic_DNA"/>
</dbReference>
<reference evidence="2" key="1">
    <citation type="journal article" date="2019" name="Int. J. Syst. Evol. Microbiol.">
        <title>The Global Catalogue of Microorganisms (GCM) 10K type strain sequencing project: providing services to taxonomists for standard genome sequencing and annotation.</title>
        <authorList>
            <consortium name="The Broad Institute Genomics Platform"/>
            <consortium name="The Broad Institute Genome Sequencing Center for Infectious Disease"/>
            <person name="Wu L."/>
            <person name="Ma J."/>
        </authorList>
    </citation>
    <scope>NUCLEOTIDE SEQUENCE [LARGE SCALE GENOMIC DNA]</scope>
    <source>
        <strain evidence="2">JCM 17975</strain>
    </source>
</reference>
<sequence>MISNSFGSEAVRALFQAAKEFNVIPDEDLDSIGTTRPVVEEWTTNLRSLRAAMRTGSPDEGAGVEVVDGNLVLRLPSVADDEEPATIFVLDDAQYFRPVSDHLVALMGDREIFLRTGFDADEIRDVALKISRLTE</sequence>
<evidence type="ECO:0000313" key="1">
    <source>
        <dbReference type="EMBL" id="GAA4691098.1"/>
    </source>
</evidence>
<evidence type="ECO:0000313" key="2">
    <source>
        <dbReference type="Proteomes" id="UP001500843"/>
    </source>
</evidence>
<protein>
    <submittedName>
        <fullName evidence="1">Uncharacterized protein</fullName>
    </submittedName>
</protein>
<accession>A0ABP8WLN3</accession>
<keyword evidence="2" id="KW-1185">Reference proteome</keyword>
<comment type="caution">
    <text evidence="1">The sequence shown here is derived from an EMBL/GenBank/DDBJ whole genome shotgun (WGS) entry which is preliminary data.</text>
</comment>
<dbReference type="RefSeq" id="WP_253878076.1">
    <property type="nucleotide sequence ID" value="NZ_BAABHM010000005.1"/>
</dbReference>
<gene>
    <name evidence="1" type="ORF">GCM10023198_07370</name>
</gene>
<name>A0ABP8WLN3_9MICO</name>
<proteinExistence type="predicted"/>